<dbReference type="Proteomes" id="UP001497512">
    <property type="component" value="Chromosome 1"/>
</dbReference>
<name>A0ABP0TCI4_9BRYO</name>
<reference evidence="1 2" key="1">
    <citation type="submission" date="2024-02" db="EMBL/GenBank/DDBJ databases">
        <authorList>
            <consortium name="ELIXIR-Norway"/>
            <consortium name="Elixir Norway"/>
        </authorList>
    </citation>
    <scope>NUCLEOTIDE SEQUENCE [LARGE SCALE GENOMIC DNA]</scope>
</reference>
<gene>
    <name evidence="1" type="ORF">CSSPTR1EN2_LOCUS1900</name>
</gene>
<dbReference type="EMBL" id="OZ019893">
    <property type="protein sequence ID" value="CAK9192457.1"/>
    <property type="molecule type" value="Genomic_DNA"/>
</dbReference>
<evidence type="ECO:0000313" key="2">
    <source>
        <dbReference type="Proteomes" id="UP001497512"/>
    </source>
</evidence>
<sequence length="281" mass="30738">MGPKAYAANKALDGGKELSWMDRMCLKMETFCELGEYGQGPTLIMQEMEMQLNSLGSGLRKLANEANEFVQELLMPPTMNDTEKAGENGLDLKQQCNVRIAASQKKKVKQPTGGSVSLNDDTCNKITTNADLKGETCRSGILDFTGVEEQQSSLQSEGSFEATWDWPQEPFDVSEKAGGEQQLVQDMGQASRSSVGPAAEAAPGLFGSAKEQLSIDADAIKAPNEMVKGEEQSAMSLSKTEEQKKFWTTMSTSSLDGWEGSDIIICEENIEPDTWHDWELV</sequence>
<accession>A0ABP0TCI4</accession>
<evidence type="ECO:0000313" key="1">
    <source>
        <dbReference type="EMBL" id="CAK9192457.1"/>
    </source>
</evidence>
<organism evidence="1 2">
    <name type="scientific">Sphagnum troendelagicum</name>
    <dbReference type="NCBI Taxonomy" id="128251"/>
    <lineage>
        <taxon>Eukaryota</taxon>
        <taxon>Viridiplantae</taxon>
        <taxon>Streptophyta</taxon>
        <taxon>Embryophyta</taxon>
        <taxon>Bryophyta</taxon>
        <taxon>Sphagnophytina</taxon>
        <taxon>Sphagnopsida</taxon>
        <taxon>Sphagnales</taxon>
        <taxon>Sphagnaceae</taxon>
        <taxon>Sphagnum</taxon>
    </lineage>
</organism>
<protein>
    <submittedName>
        <fullName evidence="1">Uncharacterized protein</fullName>
    </submittedName>
</protein>
<keyword evidence="2" id="KW-1185">Reference proteome</keyword>
<proteinExistence type="predicted"/>